<comment type="caution">
    <text evidence="1">The sequence shown here is derived from an EMBL/GenBank/DDBJ whole genome shotgun (WGS) entry which is preliminary data.</text>
</comment>
<keyword evidence="2" id="KW-1185">Reference proteome</keyword>
<accession>A0ABS0B6D1</accession>
<reference evidence="1 2" key="1">
    <citation type="submission" date="2020-11" db="EMBL/GenBank/DDBJ databases">
        <title>Draft Genome Sequence and Secondary Metabolite Biosynthetic Potential of the Lysobacter niastensis Type strain DSM 18481.</title>
        <authorList>
            <person name="Turrini P."/>
            <person name="Artuso I."/>
            <person name="Tescari M."/>
            <person name="Lugli G.A."/>
            <person name="Frangipani E."/>
            <person name="Ventura M."/>
            <person name="Visca P."/>
        </authorList>
    </citation>
    <scope>NUCLEOTIDE SEQUENCE [LARGE SCALE GENOMIC DNA]</scope>
    <source>
        <strain evidence="1 2">DSM 18481</strain>
    </source>
</reference>
<evidence type="ECO:0000313" key="1">
    <source>
        <dbReference type="EMBL" id="MBF6024594.1"/>
    </source>
</evidence>
<dbReference type="Proteomes" id="UP001429984">
    <property type="component" value="Unassembled WGS sequence"/>
</dbReference>
<proteinExistence type="predicted"/>
<name>A0ABS0B6D1_9GAMM</name>
<organism evidence="1 2">
    <name type="scientific">Lysobacter niastensis</name>
    <dbReference type="NCBI Taxonomy" id="380629"/>
    <lineage>
        <taxon>Bacteria</taxon>
        <taxon>Pseudomonadati</taxon>
        <taxon>Pseudomonadota</taxon>
        <taxon>Gammaproteobacteria</taxon>
        <taxon>Lysobacterales</taxon>
        <taxon>Lysobacteraceae</taxon>
        <taxon>Lysobacter</taxon>
    </lineage>
</organism>
<gene>
    <name evidence="1" type="ORF">IU514_11190</name>
</gene>
<sequence length="69" mass="7933">MSRAIHHDHVVAHDAHEVVMEVIESPDVLEDFLCVPMPVAEHAGILVPPPARERDEMPAEQRSVYRFWH</sequence>
<evidence type="ECO:0000313" key="2">
    <source>
        <dbReference type="Proteomes" id="UP001429984"/>
    </source>
</evidence>
<dbReference type="RefSeq" id="WP_194931206.1">
    <property type="nucleotide sequence ID" value="NZ_JADLZT010000006.1"/>
</dbReference>
<protein>
    <submittedName>
        <fullName evidence="1">Uncharacterized protein</fullName>
    </submittedName>
</protein>
<dbReference type="EMBL" id="JADLZT010000006">
    <property type="protein sequence ID" value="MBF6024594.1"/>
    <property type="molecule type" value="Genomic_DNA"/>
</dbReference>